<evidence type="ECO:0000256" key="1">
    <source>
        <dbReference type="ARBA" id="ARBA00022676"/>
    </source>
</evidence>
<sequence>MTVYIRVQPGNLGNQMFRYMLAQHLADQIQDADIVGYHMPVWGLCSAVDTPPWCAPLTLPARHRIDIPEALHRLETGQNDGLDIHAYAQRLEYFGDNIERFRKVFDAPVAGSRIDDDEIALNVRAGDILAGIHPDYFPLPISFYRSLLPALGLKPVFVGQLDDSWYGRALREAFPEARFLTHATACEDFQTLRHARHKVLAISTFSWLASWLSAPDSIIHYPLAGLLNPRQRPQIDLAPRHDARYRFYDFPLWRYGGHAEEIAELLCDRTMVFSGYQEIPRVRR</sequence>
<dbReference type="GO" id="GO:0016020">
    <property type="term" value="C:membrane"/>
    <property type="evidence" value="ECO:0007669"/>
    <property type="project" value="InterPro"/>
</dbReference>
<reference evidence="3" key="1">
    <citation type="journal article" date="2014" name="Int. J. Syst. Evol. Microbiol.">
        <title>Complete genome sequence of Corynebacterium casei LMG S-19264T (=DSM 44701T), isolated from a smear-ripened cheese.</title>
        <authorList>
            <consortium name="US DOE Joint Genome Institute (JGI-PGF)"/>
            <person name="Walter F."/>
            <person name="Albersmeier A."/>
            <person name="Kalinowski J."/>
            <person name="Ruckert C."/>
        </authorList>
    </citation>
    <scope>NUCLEOTIDE SEQUENCE</scope>
    <source>
        <strain evidence="3">KCTC 32296</strain>
    </source>
</reference>
<reference evidence="3" key="2">
    <citation type="submission" date="2020-09" db="EMBL/GenBank/DDBJ databases">
        <authorList>
            <person name="Sun Q."/>
            <person name="Kim S."/>
        </authorList>
    </citation>
    <scope>NUCLEOTIDE SEQUENCE</scope>
    <source>
        <strain evidence="3">KCTC 32296</strain>
    </source>
</reference>
<dbReference type="InterPro" id="IPR002516">
    <property type="entry name" value="Glyco_trans_11"/>
</dbReference>
<name>A0A918UZ02_9CAUL</name>
<dbReference type="Pfam" id="PF01531">
    <property type="entry name" value="Glyco_transf_11"/>
    <property type="match status" value="1"/>
</dbReference>
<dbReference type="GO" id="GO:0008107">
    <property type="term" value="F:galactoside 2-alpha-L-fucosyltransferase activity"/>
    <property type="evidence" value="ECO:0007669"/>
    <property type="project" value="InterPro"/>
</dbReference>
<accession>A0A918UZ02</accession>
<evidence type="ECO:0000313" key="4">
    <source>
        <dbReference type="Proteomes" id="UP000662572"/>
    </source>
</evidence>
<evidence type="ECO:0000256" key="2">
    <source>
        <dbReference type="ARBA" id="ARBA00022679"/>
    </source>
</evidence>
<organism evidence="3 4">
    <name type="scientific">Asticcacaulis endophyticus</name>
    <dbReference type="NCBI Taxonomy" id="1395890"/>
    <lineage>
        <taxon>Bacteria</taxon>
        <taxon>Pseudomonadati</taxon>
        <taxon>Pseudomonadota</taxon>
        <taxon>Alphaproteobacteria</taxon>
        <taxon>Caulobacterales</taxon>
        <taxon>Caulobacteraceae</taxon>
        <taxon>Asticcacaulis</taxon>
    </lineage>
</organism>
<dbReference type="GO" id="GO:0005975">
    <property type="term" value="P:carbohydrate metabolic process"/>
    <property type="evidence" value="ECO:0007669"/>
    <property type="project" value="InterPro"/>
</dbReference>
<protein>
    <submittedName>
        <fullName evidence="3">Uncharacterized protein</fullName>
    </submittedName>
</protein>
<keyword evidence="1" id="KW-0328">Glycosyltransferase</keyword>
<keyword evidence="4" id="KW-1185">Reference proteome</keyword>
<comment type="caution">
    <text evidence="3">The sequence shown here is derived from an EMBL/GenBank/DDBJ whole genome shotgun (WGS) entry which is preliminary data.</text>
</comment>
<dbReference type="AlphaFoldDB" id="A0A918UZ02"/>
<gene>
    <name evidence="3" type="ORF">GCM10011273_34660</name>
</gene>
<dbReference type="EMBL" id="BMZB01000008">
    <property type="protein sequence ID" value="GGZ44981.1"/>
    <property type="molecule type" value="Genomic_DNA"/>
</dbReference>
<dbReference type="Proteomes" id="UP000662572">
    <property type="component" value="Unassembled WGS sequence"/>
</dbReference>
<proteinExistence type="predicted"/>
<keyword evidence="2" id="KW-0808">Transferase</keyword>
<dbReference type="RefSeq" id="WP_189489022.1">
    <property type="nucleotide sequence ID" value="NZ_BMZB01000008.1"/>
</dbReference>
<evidence type="ECO:0000313" key="3">
    <source>
        <dbReference type="EMBL" id="GGZ44981.1"/>
    </source>
</evidence>